<comment type="subcellular location">
    <subcellularLocation>
        <location evidence="1">Cell membrane</location>
        <topology evidence="1">Multi-pass membrane protein</topology>
    </subcellularLocation>
</comment>
<dbReference type="InterPro" id="IPR013604">
    <property type="entry name" value="7TM_chemorcpt"/>
</dbReference>
<dbReference type="Pfam" id="PF08395">
    <property type="entry name" value="7tm_7"/>
    <property type="match status" value="1"/>
</dbReference>
<keyword evidence="7" id="KW-0675">Receptor</keyword>
<dbReference type="AlphaFoldDB" id="A0A0K8TV40"/>
<dbReference type="GO" id="GO:0050909">
    <property type="term" value="P:sensory perception of taste"/>
    <property type="evidence" value="ECO:0007669"/>
    <property type="project" value="InterPro"/>
</dbReference>
<name>A0A0K8TV40_EPIPO</name>
<keyword evidence="5 6" id="KW-0472">Membrane</keyword>
<feature type="transmembrane region" description="Helical" evidence="6">
    <location>
        <begin position="133"/>
        <end position="156"/>
    </location>
</feature>
<feature type="non-terminal residue" evidence="7">
    <location>
        <position position="1"/>
    </location>
</feature>
<organism evidence="7">
    <name type="scientific">Epiphyas postvittana</name>
    <name type="common">Light brown apple moth</name>
    <dbReference type="NCBI Taxonomy" id="65032"/>
    <lineage>
        <taxon>Eukaryota</taxon>
        <taxon>Metazoa</taxon>
        <taxon>Ecdysozoa</taxon>
        <taxon>Arthropoda</taxon>
        <taxon>Hexapoda</taxon>
        <taxon>Insecta</taxon>
        <taxon>Pterygota</taxon>
        <taxon>Neoptera</taxon>
        <taxon>Endopterygota</taxon>
        <taxon>Lepidoptera</taxon>
        <taxon>Glossata</taxon>
        <taxon>Ditrysia</taxon>
        <taxon>Tortricoidea</taxon>
        <taxon>Tortricidae</taxon>
        <taxon>Tortricinae</taxon>
        <taxon>Epiphyas</taxon>
    </lineage>
</organism>
<keyword evidence="4 6" id="KW-1133">Transmembrane helix</keyword>
<evidence type="ECO:0000256" key="6">
    <source>
        <dbReference type="SAM" id="Phobius"/>
    </source>
</evidence>
<evidence type="ECO:0000256" key="1">
    <source>
        <dbReference type="ARBA" id="ARBA00004651"/>
    </source>
</evidence>
<protein>
    <submittedName>
        <fullName evidence="7">Gustatory Receptor</fullName>
    </submittedName>
</protein>
<evidence type="ECO:0000313" key="7">
    <source>
        <dbReference type="EMBL" id="JAI18131.1"/>
    </source>
</evidence>
<evidence type="ECO:0000256" key="2">
    <source>
        <dbReference type="ARBA" id="ARBA00022475"/>
    </source>
</evidence>
<keyword evidence="2" id="KW-1003">Cell membrane</keyword>
<keyword evidence="3 6" id="KW-0812">Transmembrane</keyword>
<feature type="transmembrane region" description="Helical" evidence="6">
    <location>
        <begin position="240"/>
        <end position="264"/>
    </location>
</feature>
<evidence type="ECO:0000256" key="3">
    <source>
        <dbReference type="ARBA" id="ARBA00022692"/>
    </source>
</evidence>
<feature type="transmembrane region" description="Helical" evidence="6">
    <location>
        <begin position="168"/>
        <end position="189"/>
    </location>
</feature>
<feature type="non-terminal residue" evidence="7">
    <location>
        <position position="267"/>
    </location>
</feature>
<accession>A0A0K8TV40</accession>
<dbReference type="GO" id="GO:0005886">
    <property type="term" value="C:plasma membrane"/>
    <property type="evidence" value="ECO:0007669"/>
    <property type="project" value="UniProtKB-SubCell"/>
</dbReference>
<dbReference type="EMBL" id="GCVX01000099">
    <property type="protein sequence ID" value="JAI18131.1"/>
    <property type="molecule type" value="Transcribed_RNA"/>
</dbReference>
<sequence>SSVIDFTAWTLSYGPYTPTLYAISYIFFLIKMLNSLDITSHVMHIEFRLTYIKDQLQDCYCSTRSLTGNLNDATCNQKWFYCENTTRISKSSIYPESLVAHRNNHQVIKWLSKCYLNLLEQCQFINKMFGIRILLNSLSLLIDMIRFTNIAVRLIIGSQVTRYDPGYFPAVANLLRMLTCALVIGSLVAHCERVYRQADATLSVIDHTLINKDPDGDVRAALTELRGLMQSRRVDFHMAYFFRLDYSLLVSIASVVVTYTIILLQNV</sequence>
<evidence type="ECO:0000256" key="4">
    <source>
        <dbReference type="ARBA" id="ARBA00022989"/>
    </source>
</evidence>
<proteinExistence type="predicted"/>
<evidence type="ECO:0000256" key="5">
    <source>
        <dbReference type="ARBA" id="ARBA00023136"/>
    </source>
</evidence>
<reference evidence="7" key="1">
    <citation type="journal article" date="2015" name="PLoS ONE">
        <title>The Peripheral Olfactory Repertoire of the Lightbrown Apple Moth, Epiphyas postvittana.</title>
        <authorList>
            <person name="Corcoran J.A."/>
            <person name="Jordan M.D."/>
            <person name="Thrimawithana A.H."/>
            <person name="Crowhurst R.N."/>
            <person name="Newcomb R.D."/>
        </authorList>
    </citation>
    <scope>NUCLEOTIDE SEQUENCE</scope>
</reference>